<dbReference type="Proteomes" id="UP001516400">
    <property type="component" value="Unassembled WGS sequence"/>
</dbReference>
<protein>
    <submittedName>
        <fullName evidence="1">Uncharacterized protein</fullName>
    </submittedName>
</protein>
<accession>A0ABD2MJ25</accession>
<sequence length="106" mass="12025">MRYKYNKEENNFVPLGSGFTPINVLLSYAAFQKGLNTKNSSQGPDEIPFVFGENLPEMQNIFLQYSNKIWTELVFPELWLEFTFISITKPGKPKSGPTTWPGGTTV</sequence>
<dbReference type="EMBL" id="JABFTP020000001">
    <property type="protein sequence ID" value="KAL3266390.1"/>
    <property type="molecule type" value="Genomic_DNA"/>
</dbReference>
<dbReference type="AlphaFoldDB" id="A0ABD2MJ25"/>
<organism evidence="1 2">
    <name type="scientific">Cryptolaemus montrouzieri</name>
    <dbReference type="NCBI Taxonomy" id="559131"/>
    <lineage>
        <taxon>Eukaryota</taxon>
        <taxon>Metazoa</taxon>
        <taxon>Ecdysozoa</taxon>
        <taxon>Arthropoda</taxon>
        <taxon>Hexapoda</taxon>
        <taxon>Insecta</taxon>
        <taxon>Pterygota</taxon>
        <taxon>Neoptera</taxon>
        <taxon>Endopterygota</taxon>
        <taxon>Coleoptera</taxon>
        <taxon>Polyphaga</taxon>
        <taxon>Cucujiformia</taxon>
        <taxon>Coccinelloidea</taxon>
        <taxon>Coccinellidae</taxon>
        <taxon>Scymninae</taxon>
        <taxon>Scymnini</taxon>
        <taxon>Cryptolaemus</taxon>
    </lineage>
</organism>
<reference evidence="1 2" key="1">
    <citation type="journal article" date="2021" name="BMC Biol.">
        <title>Horizontally acquired antibacterial genes associated with adaptive radiation of ladybird beetles.</title>
        <authorList>
            <person name="Li H.S."/>
            <person name="Tang X.F."/>
            <person name="Huang Y.H."/>
            <person name="Xu Z.Y."/>
            <person name="Chen M.L."/>
            <person name="Du X.Y."/>
            <person name="Qiu B.Y."/>
            <person name="Chen P.T."/>
            <person name="Zhang W."/>
            <person name="Slipinski A."/>
            <person name="Escalona H.E."/>
            <person name="Waterhouse R.M."/>
            <person name="Zwick A."/>
            <person name="Pang H."/>
        </authorList>
    </citation>
    <scope>NUCLEOTIDE SEQUENCE [LARGE SCALE GENOMIC DNA]</scope>
    <source>
        <tissue evidence="1">Whole body of male adult</tissue>
    </source>
</reference>
<proteinExistence type="predicted"/>
<evidence type="ECO:0000313" key="2">
    <source>
        <dbReference type="Proteomes" id="UP001516400"/>
    </source>
</evidence>
<evidence type="ECO:0000313" key="1">
    <source>
        <dbReference type="EMBL" id="KAL3266390.1"/>
    </source>
</evidence>
<gene>
    <name evidence="1" type="ORF">HHI36_010567</name>
</gene>
<comment type="caution">
    <text evidence="1">The sequence shown here is derived from an EMBL/GenBank/DDBJ whole genome shotgun (WGS) entry which is preliminary data.</text>
</comment>
<keyword evidence="2" id="KW-1185">Reference proteome</keyword>
<name>A0ABD2MJ25_9CUCU</name>